<feature type="compositionally biased region" description="Polar residues" evidence="2">
    <location>
        <begin position="1"/>
        <end position="10"/>
    </location>
</feature>
<dbReference type="AlphaFoldDB" id="E3M3G1"/>
<feature type="region of interest" description="Disordered" evidence="2">
    <location>
        <begin position="254"/>
        <end position="344"/>
    </location>
</feature>
<dbReference type="STRING" id="31234.E3M3G1"/>
<evidence type="ECO:0000256" key="2">
    <source>
        <dbReference type="SAM" id="MobiDB-lite"/>
    </source>
</evidence>
<feature type="compositionally biased region" description="Basic and acidic residues" evidence="2">
    <location>
        <begin position="154"/>
        <end position="188"/>
    </location>
</feature>
<evidence type="ECO:0000313" key="4">
    <source>
        <dbReference type="Proteomes" id="UP000008281"/>
    </source>
</evidence>
<feature type="compositionally biased region" description="Basic residues" evidence="2">
    <location>
        <begin position="214"/>
        <end position="226"/>
    </location>
</feature>
<sequence>MESDSNNAKNQGEPVKEDKKPVNGSRKSGRKAKAPTEESNRNNLPAALLPKFPSQKILKKKSSDDTIEVAPMVTPEQIPFTYDDEDKEKAENHWEEPMLVVDELQDNENELERQMQQLREVEMQEAVHVSPVDQPSVDSNAKKSSQPEKPVVPVDRKVDKPSGREKKSDRMKNKKERSLSSDEKKSAGEKNPNPVMLKKKASAENANSDEVMRKSARKSKRQKKSAFKPVVQVIQHTLIFLFSFFSIRKFQKPGGCPPSQGPTSVYQMPTCPKTDRSLKLPIAEQKSYDDRGRKARRDNQPPAPKPPPAKSPLPSNVALTAGAQAQGAQGPPGGPGAPGPQGAAPRKKIAFMKHVLKKTKFWRRADCVADPSQEMLTKLYVKPDYDTMNPYDFVPDLQECNIKEFDFRQRLGNTCCGRDQVFINKRPFWLNRTATDVIPKVRIQLHRPLKQMYLGNPASVLPKLSRPETKYEPLTVPLEMLVALDPMFGIDLSGKTPKENELNRVCANTFHATIQFEMEKQAWDKLTEQGKKEAVRMRKLQEEIDNMEKQKKLGKKISSCEDLRRVSFKAEGELHLNVYNRKHRYKTVPPSGEVKESGRLFARPLYTKIGSMKSRKRSQSPSRSPLQSSSSTSVPSSASSTSTSPADTKKI</sequence>
<dbReference type="HOGENOM" id="CLU_447773_0_0_1"/>
<dbReference type="EMBL" id="DS268423">
    <property type="protein sequence ID" value="EFO90569.1"/>
    <property type="molecule type" value="Genomic_DNA"/>
</dbReference>
<feature type="region of interest" description="Disordered" evidence="2">
    <location>
        <begin position="606"/>
        <end position="651"/>
    </location>
</feature>
<feature type="compositionally biased region" description="Pro residues" evidence="2">
    <location>
        <begin position="301"/>
        <end position="311"/>
    </location>
</feature>
<accession>E3M3G1</accession>
<evidence type="ECO:0000313" key="3">
    <source>
        <dbReference type="EMBL" id="EFO90569.1"/>
    </source>
</evidence>
<organism evidence="4">
    <name type="scientific">Caenorhabditis remanei</name>
    <name type="common">Caenorhabditis vulgaris</name>
    <dbReference type="NCBI Taxonomy" id="31234"/>
    <lineage>
        <taxon>Eukaryota</taxon>
        <taxon>Metazoa</taxon>
        <taxon>Ecdysozoa</taxon>
        <taxon>Nematoda</taxon>
        <taxon>Chromadorea</taxon>
        <taxon>Rhabditida</taxon>
        <taxon>Rhabditina</taxon>
        <taxon>Rhabditomorpha</taxon>
        <taxon>Rhabditoidea</taxon>
        <taxon>Rhabditidae</taxon>
        <taxon>Peloderinae</taxon>
        <taxon>Caenorhabditis</taxon>
    </lineage>
</organism>
<keyword evidence="1" id="KW-0175">Coiled coil</keyword>
<reference evidence="3" key="1">
    <citation type="submission" date="2007-07" db="EMBL/GenBank/DDBJ databases">
        <title>PCAP assembly of the Caenorhabditis remanei genome.</title>
        <authorList>
            <consortium name="The Caenorhabditis remanei Sequencing Consortium"/>
            <person name="Wilson R.K."/>
        </authorList>
    </citation>
    <scope>NUCLEOTIDE SEQUENCE [LARGE SCALE GENOMIC DNA]</scope>
    <source>
        <strain evidence="3">PB4641</strain>
    </source>
</reference>
<dbReference type="Proteomes" id="UP000008281">
    <property type="component" value="Unassembled WGS sequence"/>
</dbReference>
<keyword evidence="4" id="KW-1185">Reference proteome</keyword>
<proteinExistence type="predicted"/>
<dbReference type="InParanoid" id="E3M3G1"/>
<protein>
    <submittedName>
        <fullName evidence="3">Uncharacterized protein</fullName>
    </submittedName>
</protein>
<dbReference type="OrthoDB" id="5842993at2759"/>
<feature type="region of interest" description="Disordered" evidence="2">
    <location>
        <begin position="1"/>
        <end position="50"/>
    </location>
</feature>
<evidence type="ECO:0000256" key="1">
    <source>
        <dbReference type="SAM" id="Coils"/>
    </source>
</evidence>
<dbReference type="PANTHER" id="PTHR21720">
    <property type="entry name" value="DUF5523 DOMAIN-CONTAINING PROTEIN-RELATED-RELATED"/>
    <property type="match status" value="1"/>
</dbReference>
<gene>
    <name evidence="3" type="ORF">CRE_08108</name>
</gene>
<feature type="compositionally biased region" description="Low complexity" evidence="2">
    <location>
        <begin position="619"/>
        <end position="644"/>
    </location>
</feature>
<dbReference type="PANTHER" id="PTHR21720:SF1">
    <property type="entry name" value="DUF5523 DOMAIN-CONTAINING PROTEIN-RELATED"/>
    <property type="match status" value="1"/>
</dbReference>
<name>E3M3G1_CAERE</name>
<dbReference type="eggNOG" id="ENOG502SD80">
    <property type="taxonomic scope" value="Eukaryota"/>
</dbReference>
<feature type="region of interest" description="Disordered" evidence="2">
    <location>
        <begin position="120"/>
        <end position="229"/>
    </location>
</feature>
<feature type="coiled-coil region" evidence="1">
    <location>
        <begin position="530"/>
        <end position="557"/>
    </location>
</feature>
<dbReference type="FunCoup" id="E3M3G1">
    <property type="interactions" value="1821"/>
</dbReference>
<dbReference type="OMA" id="RVCANTF"/>